<evidence type="ECO:0000256" key="1">
    <source>
        <dbReference type="SAM" id="Phobius"/>
    </source>
</evidence>
<dbReference type="RefSeq" id="WP_146882927.1">
    <property type="nucleotide sequence ID" value="NZ_BJXB01000004.1"/>
</dbReference>
<gene>
    <name evidence="2" type="ORF">DC3_10990</name>
</gene>
<evidence type="ECO:0000313" key="2">
    <source>
        <dbReference type="EMBL" id="GEM45464.1"/>
    </source>
</evidence>
<evidence type="ECO:0000313" key="3">
    <source>
        <dbReference type="Proteomes" id="UP000321306"/>
    </source>
</evidence>
<dbReference type="AlphaFoldDB" id="A0A511MXZ9"/>
<accession>A0A511MXZ9</accession>
<keyword evidence="1" id="KW-0472">Membrane</keyword>
<feature type="transmembrane region" description="Helical" evidence="1">
    <location>
        <begin position="81"/>
        <end position="99"/>
    </location>
</feature>
<proteinExistence type="predicted"/>
<reference evidence="2 3" key="1">
    <citation type="submission" date="2019-07" db="EMBL/GenBank/DDBJ databases">
        <title>Whole genome shotgun sequence of Deinococcus cellulosilyticus NBRC 106333.</title>
        <authorList>
            <person name="Hosoyama A."/>
            <person name="Uohara A."/>
            <person name="Ohji S."/>
            <person name="Ichikawa N."/>
        </authorList>
    </citation>
    <scope>NUCLEOTIDE SEQUENCE [LARGE SCALE GENOMIC DNA]</scope>
    <source>
        <strain evidence="2 3">NBRC 106333</strain>
    </source>
</reference>
<dbReference type="Proteomes" id="UP000321306">
    <property type="component" value="Unassembled WGS sequence"/>
</dbReference>
<feature type="transmembrane region" description="Helical" evidence="1">
    <location>
        <begin position="17"/>
        <end position="40"/>
    </location>
</feature>
<protein>
    <submittedName>
        <fullName evidence="2">Uncharacterized protein</fullName>
    </submittedName>
</protein>
<sequence length="100" mass="11341">MTAVKVLSFPQKLRQHLGYLPTVVLASVWVFQPLLVFWAWTNLTHATGFYPGLSASSLLCPLTSLAFTVTTWRKRGFHWTFLLYPVPLVGGLGFLYLNLR</sequence>
<comment type="caution">
    <text evidence="2">The sequence shown here is derived from an EMBL/GenBank/DDBJ whole genome shotgun (WGS) entry which is preliminary data.</text>
</comment>
<keyword evidence="1" id="KW-0812">Transmembrane</keyword>
<name>A0A511MXZ9_DEIC1</name>
<keyword evidence="1" id="KW-1133">Transmembrane helix</keyword>
<organism evidence="2 3">
    <name type="scientific">Deinococcus cellulosilyticus (strain DSM 18568 / NBRC 106333 / KACC 11606 / 5516J-15)</name>
    <dbReference type="NCBI Taxonomy" id="1223518"/>
    <lineage>
        <taxon>Bacteria</taxon>
        <taxon>Thermotogati</taxon>
        <taxon>Deinococcota</taxon>
        <taxon>Deinococci</taxon>
        <taxon>Deinococcales</taxon>
        <taxon>Deinococcaceae</taxon>
        <taxon>Deinococcus</taxon>
    </lineage>
</organism>
<dbReference type="EMBL" id="BJXB01000004">
    <property type="protein sequence ID" value="GEM45464.1"/>
    <property type="molecule type" value="Genomic_DNA"/>
</dbReference>
<keyword evidence="3" id="KW-1185">Reference proteome</keyword>